<proteinExistence type="predicted"/>
<feature type="region of interest" description="Disordered" evidence="1">
    <location>
        <begin position="583"/>
        <end position="611"/>
    </location>
</feature>
<comment type="caution">
    <text evidence="2">The sequence shown here is derived from an EMBL/GenBank/DDBJ whole genome shotgun (WGS) entry which is preliminary data.</text>
</comment>
<protein>
    <submittedName>
        <fullName evidence="2">Uncharacterized protein</fullName>
    </submittedName>
</protein>
<name>A0AAV4B4G7_9GAST</name>
<feature type="non-terminal residue" evidence="2">
    <location>
        <position position="1"/>
    </location>
</feature>
<dbReference type="EMBL" id="BLXT01004584">
    <property type="protein sequence ID" value="GFO14974.1"/>
    <property type="molecule type" value="Genomic_DNA"/>
</dbReference>
<accession>A0AAV4B4G7</accession>
<evidence type="ECO:0000256" key="1">
    <source>
        <dbReference type="SAM" id="MobiDB-lite"/>
    </source>
</evidence>
<organism evidence="2 3">
    <name type="scientific">Plakobranchus ocellatus</name>
    <dbReference type="NCBI Taxonomy" id="259542"/>
    <lineage>
        <taxon>Eukaryota</taxon>
        <taxon>Metazoa</taxon>
        <taxon>Spiralia</taxon>
        <taxon>Lophotrochozoa</taxon>
        <taxon>Mollusca</taxon>
        <taxon>Gastropoda</taxon>
        <taxon>Heterobranchia</taxon>
        <taxon>Euthyneura</taxon>
        <taxon>Panpulmonata</taxon>
        <taxon>Sacoglossa</taxon>
        <taxon>Placobranchoidea</taxon>
        <taxon>Plakobranchidae</taxon>
        <taxon>Plakobranchus</taxon>
    </lineage>
</organism>
<keyword evidence="3" id="KW-1185">Reference proteome</keyword>
<gene>
    <name evidence="2" type="ORF">PoB_004147900</name>
</gene>
<feature type="region of interest" description="Disordered" evidence="1">
    <location>
        <begin position="733"/>
        <end position="768"/>
    </location>
</feature>
<sequence length="838" mass="92559">KGLRKLMDSRPPVLPCCNSDSGSANFALNSFRAKSMNFSYCIDSTRKGSPPPTPDQALNKALHSAEENSETENTHGLEPNLADLDKPPEEIPTETGFVCPSQDEHISTKPPAPEAIRFFLPNVDDESEENDYEENEDDLNTERLLQQAENFMQKKLQEEHRILHSLVDANATILNDKEPNKSYINVSEGLKSSDSSSRDCPISSVAAQNRCYAFSISKMNCIDVCLNSSESNNINNNAQKLPSPLVTWSDSHTICQFEAHYPIEDKYSSIKFGKNTENFDCDSKECFVFPPGKMARSEIKNEYESCSRVETIKNYNKNLTKNVASFIMPNDTPIAYKPLEVDKSTNIRSTFTSKMRSNSWKSDSGKSKHKEELLAAAYASCMNGPNQTPMISCLSQESFSNQRGSVSAGLEPSQKLIATVTLAYDEDDKKSEGLEQVDKHSGKKIPKKKKTFDEIETSMSRLDKKELEGSKGKCACGDVACSEVRASKDHLETVHTSTSAYRPGLGFLAMEKNSFIKTTKTIELCEGAHPAETVTKNFLVASQRGKQQKPESRKITLVASRESLKEKQEIQRSETRTVFRPSSIKRQQASENKVKVKQVGTMKNTEENNHRIKPESSRDFICATVDSTTHQCEGGLAPPQSVHTNHSNEKRSEAELYESLLEEAKVMALTSMMEAAKLPMPGKKKAVTRPKPAASTVTTPKETAVSRPKPRPFSAPLKIASSKSRATAATATTAFGSPTGGKYKHCQGHPSKSKTSNQNGMRKAQSARPVNLLSGLDILENQEDGSPEMCHAQRMQKKMAAMGVEVDVGTLERALFPPSGKSLHYNVPGDLPRNPTEV</sequence>
<feature type="region of interest" description="Disordered" evidence="1">
    <location>
        <begin position="45"/>
        <end position="82"/>
    </location>
</feature>
<feature type="region of interest" description="Disordered" evidence="1">
    <location>
        <begin position="680"/>
        <end position="716"/>
    </location>
</feature>
<evidence type="ECO:0000313" key="3">
    <source>
        <dbReference type="Proteomes" id="UP000735302"/>
    </source>
</evidence>
<dbReference type="AlphaFoldDB" id="A0AAV4B4G7"/>
<dbReference type="Proteomes" id="UP000735302">
    <property type="component" value="Unassembled WGS sequence"/>
</dbReference>
<evidence type="ECO:0000313" key="2">
    <source>
        <dbReference type="EMBL" id="GFO14974.1"/>
    </source>
</evidence>
<reference evidence="2 3" key="1">
    <citation type="journal article" date="2021" name="Elife">
        <title>Chloroplast acquisition without the gene transfer in kleptoplastic sea slugs, Plakobranchus ocellatus.</title>
        <authorList>
            <person name="Maeda T."/>
            <person name="Takahashi S."/>
            <person name="Yoshida T."/>
            <person name="Shimamura S."/>
            <person name="Takaki Y."/>
            <person name="Nagai Y."/>
            <person name="Toyoda A."/>
            <person name="Suzuki Y."/>
            <person name="Arimoto A."/>
            <person name="Ishii H."/>
            <person name="Satoh N."/>
            <person name="Nishiyama T."/>
            <person name="Hasebe M."/>
            <person name="Maruyama T."/>
            <person name="Minagawa J."/>
            <person name="Obokata J."/>
            <person name="Shigenobu S."/>
        </authorList>
    </citation>
    <scope>NUCLEOTIDE SEQUENCE [LARGE SCALE GENOMIC DNA]</scope>
</reference>
<feature type="region of interest" description="Disordered" evidence="1">
    <location>
        <begin position="817"/>
        <end position="838"/>
    </location>
</feature>